<evidence type="ECO:0000313" key="2">
    <source>
        <dbReference type="EMBL" id="ROT36523.1"/>
    </source>
</evidence>
<gene>
    <name evidence="2" type="ORF">SODALDRAFT_362333</name>
</gene>
<sequence>MPRRPAAKASRAPLAGPKQRLLRARAHSSKLEEVVGTSHFRGRFPLPLLSDPTPSRHNRWFSHEKRRDPFRSEMDVGDRQSHTLRKRERNDDISYLGRHPGDLSNNIRALLFSSSLIYHTIRAFSPSHQLQASQSSRATALQGINKQQQTAPMKRAYLTHTQLPHISLIGCNYQVIASYHTSSDFHSKTWGRPADGRCTFKTVTYQEKNRAAIRLQYVYQPPLPHCASICGALGDKLQIASIFSQDPLLEEKRDDLMMWSSASSGGGRIAGVWEVQGFTTQDSGLRIRLPAGQITITINYETNKSGVRTPSGTWTFPANPQLTTLHYTYSICTPSCCLPHVPIHDLFINVGPFIQRHVTDSAQPPPLILSSPLSRVYRAPPVNDRANVIDDYSGIP</sequence>
<proteinExistence type="predicted"/>
<name>A0A3N2PPT3_SODAK</name>
<dbReference type="RefSeq" id="XP_028464329.1">
    <property type="nucleotide sequence ID" value="XM_028614450.1"/>
</dbReference>
<feature type="region of interest" description="Disordered" evidence="1">
    <location>
        <begin position="1"/>
        <end position="23"/>
    </location>
</feature>
<dbReference type="AlphaFoldDB" id="A0A3N2PPT3"/>
<reference evidence="2 3" key="1">
    <citation type="journal article" date="2018" name="Mol. Ecol.">
        <title>The obligate alkalophilic soda-lake fungus Sodiomyces alkalinus has shifted to a protein diet.</title>
        <authorList>
            <person name="Grum-Grzhimaylo A.A."/>
            <person name="Falkoski D.L."/>
            <person name="van den Heuvel J."/>
            <person name="Valero-Jimenez C.A."/>
            <person name="Min B."/>
            <person name="Choi I.G."/>
            <person name="Lipzen A."/>
            <person name="Daum C.G."/>
            <person name="Aanen D.K."/>
            <person name="Tsang A."/>
            <person name="Henrissat B."/>
            <person name="Bilanenko E.N."/>
            <person name="de Vries R.P."/>
            <person name="van Kan J.A.L."/>
            <person name="Grigoriev I.V."/>
            <person name="Debets A.J.M."/>
        </authorList>
    </citation>
    <scope>NUCLEOTIDE SEQUENCE [LARGE SCALE GENOMIC DNA]</scope>
    <source>
        <strain evidence="2 3">F11</strain>
    </source>
</reference>
<accession>A0A3N2PPT3</accession>
<evidence type="ECO:0000256" key="1">
    <source>
        <dbReference type="SAM" id="MobiDB-lite"/>
    </source>
</evidence>
<protein>
    <submittedName>
        <fullName evidence="2">Uncharacterized protein</fullName>
    </submittedName>
</protein>
<dbReference type="GeneID" id="39582928"/>
<organism evidence="2 3">
    <name type="scientific">Sodiomyces alkalinus (strain CBS 110278 / VKM F-3762 / F11)</name>
    <name type="common">Alkaliphilic filamentous fungus</name>
    <dbReference type="NCBI Taxonomy" id="1314773"/>
    <lineage>
        <taxon>Eukaryota</taxon>
        <taxon>Fungi</taxon>
        <taxon>Dikarya</taxon>
        <taxon>Ascomycota</taxon>
        <taxon>Pezizomycotina</taxon>
        <taxon>Sordariomycetes</taxon>
        <taxon>Hypocreomycetidae</taxon>
        <taxon>Glomerellales</taxon>
        <taxon>Plectosphaerellaceae</taxon>
        <taxon>Sodiomyces</taxon>
    </lineage>
</organism>
<evidence type="ECO:0000313" key="3">
    <source>
        <dbReference type="Proteomes" id="UP000272025"/>
    </source>
</evidence>
<dbReference type="Proteomes" id="UP000272025">
    <property type="component" value="Unassembled WGS sequence"/>
</dbReference>
<dbReference type="EMBL" id="ML119059">
    <property type="protein sequence ID" value="ROT36523.1"/>
    <property type="molecule type" value="Genomic_DNA"/>
</dbReference>
<keyword evidence="3" id="KW-1185">Reference proteome</keyword>